<dbReference type="AlphaFoldDB" id="A0A2J7ZTR6"/>
<reference evidence="7 8" key="1">
    <citation type="journal article" date="2017" name="Mol. Biol. Evol.">
        <title>The 4-celled Tetrabaena socialis nuclear genome reveals the essential components for genetic control of cell number at the origin of multicellularity in the volvocine lineage.</title>
        <authorList>
            <person name="Featherston J."/>
            <person name="Arakaki Y."/>
            <person name="Hanschen E.R."/>
            <person name="Ferris P.J."/>
            <person name="Michod R.E."/>
            <person name="Olson B.J.S.C."/>
            <person name="Nozaki H."/>
            <person name="Durand P.M."/>
        </authorList>
    </citation>
    <scope>NUCLEOTIDE SEQUENCE [LARGE SCALE GENOMIC DNA]</scope>
    <source>
        <strain evidence="7 8">NIES-571</strain>
    </source>
</reference>
<dbReference type="Gene3D" id="3.80.10.10">
    <property type="entry name" value="Ribonuclease Inhibitor"/>
    <property type="match status" value="5"/>
</dbReference>
<dbReference type="GO" id="GO:0016301">
    <property type="term" value="F:kinase activity"/>
    <property type="evidence" value="ECO:0007669"/>
    <property type="project" value="UniProtKB-KW"/>
</dbReference>
<dbReference type="OrthoDB" id="676979at2759"/>
<evidence type="ECO:0000256" key="3">
    <source>
        <dbReference type="ARBA" id="ARBA00022737"/>
    </source>
</evidence>
<dbReference type="InterPro" id="IPR003591">
    <property type="entry name" value="Leu-rich_rpt_typical-subtyp"/>
</dbReference>
<keyword evidence="5" id="KW-0067">ATP-binding</keyword>
<evidence type="ECO:0000313" key="8">
    <source>
        <dbReference type="Proteomes" id="UP000236333"/>
    </source>
</evidence>
<evidence type="ECO:0000259" key="6">
    <source>
        <dbReference type="Pfam" id="PF08263"/>
    </source>
</evidence>
<feature type="domain" description="Leucine-rich repeat-containing N-terminal plant-type" evidence="6">
    <location>
        <begin position="758"/>
        <end position="778"/>
    </location>
</feature>
<keyword evidence="8" id="KW-1185">Reference proteome</keyword>
<dbReference type="InterPro" id="IPR032675">
    <property type="entry name" value="LRR_dom_sf"/>
</dbReference>
<keyword evidence="7" id="KW-0418">Kinase</keyword>
<dbReference type="Pfam" id="PF13855">
    <property type="entry name" value="LRR_8"/>
    <property type="match status" value="1"/>
</dbReference>
<evidence type="ECO:0000313" key="7">
    <source>
        <dbReference type="EMBL" id="PNH03665.1"/>
    </source>
</evidence>
<dbReference type="Proteomes" id="UP000236333">
    <property type="component" value="Unassembled WGS sequence"/>
</dbReference>
<comment type="subcellular location">
    <subcellularLocation>
        <location evidence="1">Cytoplasm</location>
        <location evidence="1">Cytoskeleton</location>
        <location evidence="1">Cilium axoneme</location>
    </subcellularLocation>
</comment>
<evidence type="ECO:0000256" key="5">
    <source>
        <dbReference type="ARBA" id="ARBA00022840"/>
    </source>
</evidence>
<dbReference type="InterPro" id="IPR001611">
    <property type="entry name" value="Leu-rich_rpt"/>
</dbReference>
<dbReference type="PANTHER" id="PTHR48056">
    <property type="entry name" value="LRR RECEPTOR-LIKE SERINE/THREONINE-PROTEIN KINASE-RELATED"/>
    <property type="match status" value="1"/>
</dbReference>
<dbReference type="SMART" id="SM00369">
    <property type="entry name" value="LRR_TYP"/>
    <property type="match status" value="6"/>
</dbReference>
<keyword evidence="2" id="KW-0433">Leucine-rich repeat</keyword>
<dbReference type="InterPro" id="IPR050647">
    <property type="entry name" value="Plant_LRR-RLKs"/>
</dbReference>
<evidence type="ECO:0000256" key="1">
    <source>
        <dbReference type="ARBA" id="ARBA00004430"/>
    </source>
</evidence>
<dbReference type="PRINTS" id="PR00019">
    <property type="entry name" value="LEURICHRPT"/>
</dbReference>
<dbReference type="PROSITE" id="PS51450">
    <property type="entry name" value="LRR"/>
    <property type="match status" value="2"/>
</dbReference>
<dbReference type="EMBL" id="PGGS01000478">
    <property type="protein sequence ID" value="PNH03665.1"/>
    <property type="molecule type" value="Genomic_DNA"/>
</dbReference>
<dbReference type="SUPFAM" id="SSF52058">
    <property type="entry name" value="L domain-like"/>
    <property type="match status" value="2"/>
</dbReference>
<comment type="caution">
    <text evidence="7">The sequence shown here is derived from an EMBL/GenBank/DDBJ whole genome shotgun (WGS) entry which is preliminary data.</text>
</comment>
<keyword evidence="4" id="KW-0547">Nucleotide-binding</keyword>
<dbReference type="PANTHER" id="PTHR48056:SF81">
    <property type="entry name" value="RECEPTOR PROTEIN-TYROSINE KINASE CEPR1"/>
    <property type="match status" value="1"/>
</dbReference>
<keyword evidence="7" id="KW-0808">Transferase</keyword>
<name>A0A2J7ZTR6_9CHLO</name>
<keyword evidence="7" id="KW-0675">Receptor</keyword>
<dbReference type="Pfam" id="PF00560">
    <property type="entry name" value="LRR_1"/>
    <property type="match status" value="2"/>
</dbReference>
<organism evidence="7 8">
    <name type="scientific">Tetrabaena socialis</name>
    <dbReference type="NCBI Taxonomy" id="47790"/>
    <lineage>
        <taxon>Eukaryota</taxon>
        <taxon>Viridiplantae</taxon>
        <taxon>Chlorophyta</taxon>
        <taxon>core chlorophytes</taxon>
        <taxon>Chlorophyceae</taxon>
        <taxon>CS clade</taxon>
        <taxon>Chlamydomonadales</taxon>
        <taxon>Tetrabaenaceae</taxon>
        <taxon>Tetrabaena</taxon>
    </lineage>
</organism>
<dbReference type="SUPFAM" id="SSF52075">
    <property type="entry name" value="Outer arm dynein light chain 1"/>
    <property type="match status" value="1"/>
</dbReference>
<gene>
    <name evidence="7" type="ORF">TSOC_010287</name>
</gene>
<sequence length="938" mass="99088">MRIGSAVMPVLTVQPLQRGLCTLAILAAAVLIVGTGVDASDYDVLYNTLRPLVSGSGCAPSNWNAGTDPCVSVWDGITCDSSNSSVTAISLNECKTSRTSAAAWPEGLASLTQLTRLEFGYSAFEGELPSRWSELVNLQVEGRIPSEWPAGMTSLATLNVHSTGICGPLPVWPSGASVQSDTPYTSLCPYPMDVLLYIKPIFDRDFNAQSGCALNWTDGTDPCADAWTYVQCEQGALSGLVLTDCSAPLDYFQIASFTPTIPAELFLLTDLKVLDFSRSNVTGSIPAGLTNLVGLQSLTVREGYLTGPLPGDLSLLTSLTKLDLRDNALSGPLEDLPPLPAALVTLDLGLQNAKGSGLSGFFATGWDGLPATLRELHLDGNVLPGQLVAPTGLSLLQELLSLLLNDNSLTGPLPAFFSTFTALQVLNLSDNRYQGGTTLPSEWSTLVRLRDLSLVSNGLIRAIPAGWSAMVSLESLDLSDNQLTGTPSPLFSSWTAMAWLDLSSNTFSGDFPTFVAAFAQLNYLNLSWQGYAGFTPGPLYDGLSSLAALTALDLKDCMAPGGFNGSFPGGVLSGLTGLMSLRLQADALDGTLPDSWSALTGLTCLELTPNSADYSGGTHLNATLLVLNLSRLNLESTLPAAWSRLASLTALDLSGNRLYGSIPDAWVPTRNSPTTGLVSAVRISLGDQRDWFFCGDVANGGMWPSGSLPISGLRYCEASTGIYICSVACWDFEAAIALTDIKYDWRPESHTIYSACDLGTWARGSDPCSPEWAYVNCSGSAFDTVRSVQQLRLRDCDVASSAERLQPTVPHQLSRITTLTALELTGTALRGAIPTVYSLLSDLRELVINSLSWGGATGTVPSGLSVLSRLTNLDLSSNSLTGSLDPAALPSSLVALDLSRNSLGGTLPTEYSALRALVTLDLSNSMLSGSMPSHTSAP</sequence>
<accession>A0A2J7ZTR6</accession>
<dbReference type="Pfam" id="PF08263">
    <property type="entry name" value="LRRNT_2"/>
    <property type="match status" value="3"/>
</dbReference>
<proteinExistence type="predicted"/>
<evidence type="ECO:0000256" key="4">
    <source>
        <dbReference type="ARBA" id="ARBA00022741"/>
    </source>
</evidence>
<dbReference type="GO" id="GO:0005930">
    <property type="term" value="C:axoneme"/>
    <property type="evidence" value="ECO:0007669"/>
    <property type="project" value="UniProtKB-SubCell"/>
</dbReference>
<dbReference type="InterPro" id="IPR013210">
    <property type="entry name" value="LRR_N_plant-typ"/>
</dbReference>
<protein>
    <submittedName>
        <fullName evidence="7">LRR receptor-like serine/threonine-protein kinase GSO1</fullName>
    </submittedName>
</protein>
<keyword evidence="3" id="KW-0677">Repeat</keyword>
<feature type="domain" description="Leucine-rich repeat-containing N-terminal plant-type" evidence="6">
    <location>
        <begin position="210"/>
        <end position="232"/>
    </location>
</feature>
<feature type="domain" description="Leucine-rich repeat-containing N-terminal plant-type" evidence="6">
    <location>
        <begin position="59"/>
        <end position="80"/>
    </location>
</feature>
<evidence type="ECO:0000256" key="2">
    <source>
        <dbReference type="ARBA" id="ARBA00022614"/>
    </source>
</evidence>